<protein>
    <submittedName>
        <fullName evidence="1">Uncharacterized protein</fullName>
    </submittedName>
</protein>
<organism evidence="1 2">
    <name type="scientific">Fusarium decemcellulare</name>
    <dbReference type="NCBI Taxonomy" id="57161"/>
    <lineage>
        <taxon>Eukaryota</taxon>
        <taxon>Fungi</taxon>
        <taxon>Dikarya</taxon>
        <taxon>Ascomycota</taxon>
        <taxon>Pezizomycotina</taxon>
        <taxon>Sordariomycetes</taxon>
        <taxon>Hypocreomycetidae</taxon>
        <taxon>Hypocreales</taxon>
        <taxon>Nectriaceae</taxon>
        <taxon>Fusarium</taxon>
        <taxon>Fusarium decemcellulare species complex</taxon>
    </lineage>
</organism>
<sequence>MGAQPMSASHFFSGFYCDQDKVNSLFSWSSPLLNDPMKDKHLQPPASHPLYVNPRDLQLRPEPLPLSTVNYNSSYGANGHHSFLRDRNVTGPQIQEDRGLNSIDPNPPSHLHVDNDVFNKCAHTPHQAFSAGYSLGYDIDHAECWQAFIDVLASQNLPFLPENSQKEVDEPLHDDNLWQDWIHEDALNQGETSLERGAHDDSLTSKSPIKPSGSGAHPPNRQTVCLDLTPGGTRNDGVAQRKRWQLKAKELMLLRNQPEEMQLILDMSNSKPRAARFCGGLFDAGVLQDKRVIGRPDSFNDEGRLRQQYEFLRSFPVGRRISMRLALRPTWSSTWLSRPSSQIHSYGNQRWTPLGDKARGFTELATNLWTPHNCSSARESMRPLPRSTPGM</sequence>
<proteinExistence type="predicted"/>
<name>A0ACC1SMA9_9HYPO</name>
<gene>
    <name evidence="1" type="ORF">NM208_g4071</name>
</gene>
<keyword evidence="2" id="KW-1185">Reference proteome</keyword>
<reference evidence="1" key="1">
    <citation type="submission" date="2022-08" db="EMBL/GenBank/DDBJ databases">
        <title>Genome Sequence of Fusarium decemcellulare.</title>
        <authorList>
            <person name="Buettner E."/>
        </authorList>
    </citation>
    <scope>NUCLEOTIDE SEQUENCE</scope>
    <source>
        <strain evidence="1">Babe19</strain>
    </source>
</reference>
<comment type="caution">
    <text evidence="1">The sequence shown here is derived from an EMBL/GenBank/DDBJ whole genome shotgun (WGS) entry which is preliminary data.</text>
</comment>
<dbReference type="EMBL" id="JANRMS010000292">
    <property type="protein sequence ID" value="KAJ3542473.1"/>
    <property type="molecule type" value="Genomic_DNA"/>
</dbReference>
<accession>A0ACC1SMA9</accession>
<dbReference type="Proteomes" id="UP001148629">
    <property type="component" value="Unassembled WGS sequence"/>
</dbReference>
<evidence type="ECO:0000313" key="2">
    <source>
        <dbReference type="Proteomes" id="UP001148629"/>
    </source>
</evidence>
<evidence type="ECO:0000313" key="1">
    <source>
        <dbReference type="EMBL" id="KAJ3542473.1"/>
    </source>
</evidence>